<dbReference type="AlphaFoldDB" id="A0A9D3YMF8"/>
<evidence type="ECO:0000313" key="3">
    <source>
        <dbReference type="Proteomes" id="UP000828390"/>
    </source>
</evidence>
<feature type="region of interest" description="Disordered" evidence="1">
    <location>
        <begin position="1"/>
        <end position="26"/>
    </location>
</feature>
<reference evidence="2" key="2">
    <citation type="submission" date="2020-11" db="EMBL/GenBank/DDBJ databases">
        <authorList>
            <person name="McCartney M.A."/>
            <person name="Auch B."/>
            <person name="Kono T."/>
            <person name="Mallez S."/>
            <person name="Becker A."/>
            <person name="Gohl D.M."/>
            <person name="Silverstein K.A.T."/>
            <person name="Koren S."/>
            <person name="Bechman K.B."/>
            <person name="Herman A."/>
            <person name="Abrahante J.E."/>
            <person name="Garbe J."/>
        </authorList>
    </citation>
    <scope>NUCLEOTIDE SEQUENCE</scope>
    <source>
        <strain evidence="2">Duluth1</strain>
        <tissue evidence="2">Whole animal</tissue>
    </source>
</reference>
<organism evidence="2 3">
    <name type="scientific">Dreissena polymorpha</name>
    <name type="common">Zebra mussel</name>
    <name type="synonym">Mytilus polymorpha</name>
    <dbReference type="NCBI Taxonomy" id="45954"/>
    <lineage>
        <taxon>Eukaryota</taxon>
        <taxon>Metazoa</taxon>
        <taxon>Spiralia</taxon>
        <taxon>Lophotrochozoa</taxon>
        <taxon>Mollusca</taxon>
        <taxon>Bivalvia</taxon>
        <taxon>Autobranchia</taxon>
        <taxon>Heteroconchia</taxon>
        <taxon>Euheterodonta</taxon>
        <taxon>Imparidentia</taxon>
        <taxon>Neoheterodontei</taxon>
        <taxon>Myida</taxon>
        <taxon>Dreissenoidea</taxon>
        <taxon>Dreissenidae</taxon>
        <taxon>Dreissena</taxon>
    </lineage>
</organism>
<dbReference type="Proteomes" id="UP000828390">
    <property type="component" value="Unassembled WGS sequence"/>
</dbReference>
<gene>
    <name evidence="2" type="ORF">DPMN_078304</name>
</gene>
<protein>
    <submittedName>
        <fullName evidence="2">Uncharacterized protein</fullName>
    </submittedName>
</protein>
<dbReference type="EMBL" id="JAIWYP010000015">
    <property type="protein sequence ID" value="KAH3703272.1"/>
    <property type="molecule type" value="Genomic_DNA"/>
</dbReference>
<sequence length="107" mass="12160">MPGQTRSAKRGLMKNTKAEHHSKTFAIDRPHPLLACIQCEKAKSDSEPPIKEEQRTASKHLALRSGFRCRADWQEVGTTGETCQELRRIKEANRRPITKRGPQGNIR</sequence>
<proteinExistence type="predicted"/>
<feature type="compositionally biased region" description="Basic and acidic residues" evidence="1">
    <location>
        <begin position="16"/>
        <end position="26"/>
    </location>
</feature>
<name>A0A9D3YMF8_DREPO</name>
<evidence type="ECO:0000256" key="1">
    <source>
        <dbReference type="SAM" id="MobiDB-lite"/>
    </source>
</evidence>
<reference evidence="2" key="1">
    <citation type="journal article" date="2019" name="bioRxiv">
        <title>The Genome of the Zebra Mussel, Dreissena polymorpha: A Resource for Invasive Species Research.</title>
        <authorList>
            <person name="McCartney M.A."/>
            <person name="Auch B."/>
            <person name="Kono T."/>
            <person name="Mallez S."/>
            <person name="Zhang Y."/>
            <person name="Obille A."/>
            <person name="Becker A."/>
            <person name="Abrahante J.E."/>
            <person name="Garbe J."/>
            <person name="Badalamenti J.P."/>
            <person name="Herman A."/>
            <person name="Mangelson H."/>
            <person name="Liachko I."/>
            <person name="Sullivan S."/>
            <person name="Sone E.D."/>
            <person name="Koren S."/>
            <person name="Silverstein K.A.T."/>
            <person name="Beckman K.B."/>
            <person name="Gohl D.M."/>
        </authorList>
    </citation>
    <scope>NUCLEOTIDE SEQUENCE</scope>
    <source>
        <strain evidence="2">Duluth1</strain>
        <tissue evidence="2">Whole animal</tissue>
    </source>
</reference>
<comment type="caution">
    <text evidence="2">The sequence shown here is derived from an EMBL/GenBank/DDBJ whole genome shotgun (WGS) entry which is preliminary data.</text>
</comment>
<evidence type="ECO:0000313" key="2">
    <source>
        <dbReference type="EMBL" id="KAH3703272.1"/>
    </source>
</evidence>
<accession>A0A9D3YMF8</accession>
<keyword evidence="3" id="KW-1185">Reference proteome</keyword>